<keyword evidence="1" id="KW-0472">Membrane</keyword>
<evidence type="ECO:0000256" key="1">
    <source>
        <dbReference type="SAM" id="Phobius"/>
    </source>
</evidence>
<reference evidence="2" key="1">
    <citation type="submission" date="2021-03" db="EMBL/GenBank/DDBJ databases">
        <title>Revisited historic fungal species revealed as producer of novel bioactive compounds through whole genome sequencing and comparative genomics.</title>
        <authorList>
            <person name="Vignolle G.A."/>
            <person name="Hochenegger N."/>
            <person name="Mach R.L."/>
            <person name="Mach-Aigner A.R."/>
            <person name="Javad Rahimi M."/>
            <person name="Salim K.A."/>
            <person name="Chan C.M."/>
            <person name="Lim L.B.L."/>
            <person name="Cai F."/>
            <person name="Druzhinina I.S."/>
            <person name="U'Ren J.M."/>
            <person name="Derntl C."/>
        </authorList>
    </citation>
    <scope>NUCLEOTIDE SEQUENCE</scope>
    <source>
        <strain evidence="2">TUCIM 5799</strain>
    </source>
</reference>
<accession>A0A9P9WTM1</accession>
<protein>
    <submittedName>
        <fullName evidence="2">Uncharacterized protein</fullName>
    </submittedName>
</protein>
<sequence length="311" mass="35619">MLSPPFSQANSLRPPGQAALVPLLVRHDSGLLNPMKDAAQTLEVELSTPRLDKMAKWLWLAGLPRPARPLHRQLQLQRSIHLTESVDEHLIWHESSIFIKPVPEYLLNFEFWTSRICGDVALYKCACGLLFSYAWLVGHKSDFRIAQNTGIIPDDISWGQWTDFMRDFIARVQPRLTHHISNRYTYGELRLSRLNTLYRFTTPISARKLVIGFMSTSNRRKIFFKQHFGWFLAAFAYISVILSAMQVGLGTDALQNSAQFQNVSYGVSLSAIYVVIISIAFIVIVWFGLFWFHLLSTLGLTKSVNYKHFVV</sequence>
<name>A0A9P9WTM1_9PEZI</name>
<gene>
    <name evidence="2" type="ORF">JX265_003303</name>
</gene>
<feature type="transmembrane region" description="Helical" evidence="1">
    <location>
        <begin position="228"/>
        <end position="249"/>
    </location>
</feature>
<dbReference type="InterPro" id="IPR046536">
    <property type="entry name" value="DUF6601"/>
</dbReference>
<comment type="caution">
    <text evidence="2">The sequence shown here is derived from an EMBL/GenBank/DDBJ whole genome shotgun (WGS) entry which is preliminary data.</text>
</comment>
<dbReference type="EMBL" id="JAFIMR010000005">
    <property type="protein sequence ID" value="KAI1879126.1"/>
    <property type="molecule type" value="Genomic_DNA"/>
</dbReference>
<keyword evidence="1" id="KW-1133">Transmembrane helix</keyword>
<feature type="transmembrane region" description="Helical" evidence="1">
    <location>
        <begin position="269"/>
        <end position="292"/>
    </location>
</feature>
<evidence type="ECO:0000313" key="3">
    <source>
        <dbReference type="Proteomes" id="UP000829685"/>
    </source>
</evidence>
<keyword evidence="3" id="KW-1185">Reference proteome</keyword>
<dbReference type="Pfam" id="PF20246">
    <property type="entry name" value="DUF6601"/>
    <property type="match status" value="1"/>
</dbReference>
<organism evidence="2 3">
    <name type="scientific">Neoarthrinium moseri</name>
    <dbReference type="NCBI Taxonomy" id="1658444"/>
    <lineage>
        <taxon>Eukaryota</taxon>
        <taxon>Fungi</taxon>
        <taxon>Dikarya</taxon>
        <taxon>Ascomycota</taxon>
        <taxon>Pezizomycotina</taxon>
        <taxon>Sordariomycetes</taxon>
        <taxon>Xylariomycetidae</taxon>
        <taxon>Amphisphaeriales</taxon>
        <taxon>Apiosporaceae</taxon>
        <taxon>Neoarthrinium</taxon>
    </lineage>
</organism>
<keyword evidence="1" id="KW-0812">Transmembrane</keyword>
<dbReference type="PANTHER" id="PTHR34414">
    <property type="entry name" value="HET DOMAIN-CONTAINING PROTEIN-RELATED"/>
    <property type="match status" value="1"/>
</dbReference>
<dbReference type="Proteomes" id="UP000829685">
    <property type="component" value="Unassembled WGS sequence"/>
</dbReference>
<proteinExistence type="predicted"/>
<dbReference type="PANTHER" id="PTHR34414:SF1">
    <property type="entry name" value="SUBTILISIN-LIKE SERINE PROTEASE"/>
    <property type="match status" value="1"/>
</dbReference>
<dbReference type="AlphaFoldDB" id="A0A9P9WTM1"/>
<evidence type="ECO:0000313" key="2">
    <source>
        <dbReference type="EMBL" id="KAI1879126.1"/>
    </source>
</evidence>